<comment type="caution">
    <text evidence="2">The sequence shown here is derived from an EMBL/GenBank/DDBJ whole genome shotgun (WGS) entry which is preliminary data.</text>
</comment>
<evidence type="ECO:0000313" key="3">
    <source>
        <dbReference type="Proteomes" id="UP001597641"/>
    </source>
</evidence>
<feature type="transmembrane region" description="Helical" evidence="1">
    <location>
        <begin position="52"/>
        <end position="71"/>
    </location>
</feature>
<keyword evidence="1" id="KW-0472">Membrane</keyword>
<name>A0ABW6BZT0_9BACT</name>
<dbReference type="PANTHER" id="PTHR36535">
    <property type="entry name" value="YALI0E30327P"/>
    <property type="match status" value="1"/>
</dbReference>
<dbReference type="RefSeq" id="WP_377490503.1">
    <property type="nucleotide sequence ID" value="NZ_JBHUOX010000027.1"/>
</dbReference>
<dbReference type="InterPro" id="IPR013901">
    <property type="entry name" value="Anthrone_oxy"/>
</dbReference>
<evidence type="ECO:0000313" key="2">
    <source>
        <dbReference type="EMBL" id="MFD3003330.1"/>
    </source>
</evidence>
<evidence type="ECO:0000256" key="1">
    <source>
        <dbReference type="SAM" id="Phobius"/>
    </source>
</evidence>
<gene>
    <name evidence="2" type="ORF">ACFS7Z_23420</name>
</gene>
<keyword evidence="1" id="KW-0812">Transmembrane</keyword>
<keyword evidence="1" id="KW-1133">Transmembrane helix</keyword>
<dbReference type="Pfam" id="PF08592">
    <property type="entry name" value="Anthrone_oxy"/>
    <property type="match status" value="1"/>
</dbReference>
<reference evidence="3" key="1">
    <citation type="journal article" date="2019" name="Int. J. Syst. Evol. Microbiol.">
        <title>The Global Catalogue of Microorganisms (GCM) 10K type strain sequencing project: providing services to taxonomists for standard genome sequencing and annotation.</title>
        <authorList>
            <consortium name="The Broad Institute Genomics Platform"/>
            <consortium name="The Broad Institute Genome Sequencing Center for Infectious Disease"/>
            <person name="Wu L."/>
            <person name="Ma J."/>
        </authorList>
    </citation>
    <scope>NUCLEOTIDE SEQUENCE [LARGE SCALE GENOMIC DNA]</scope>
    <source>
        <strain evidence="3">KCTC 23984</strain>
    </source>
</reference>
<dbReference type="PANTHER" id="PTHR36535:SF1">
    <property type="entry name" value="DUF1772 DOMAIN-CONTAINING PROTEIN"/>
    <property type="match status" value="1"/>
</dbReference>
<organism evidence="2 3">
    <name type="scientific">Pontibacter toksunensis</name>
    <dbReference type="NCBI Taxonomy" id="1332631"/>
    <lineage>
        <taxon>Bacteria</taxon>
        <taxon>Pseudomonadati</taxon>
        <taxon>Bacteroidota</taxon>
        <taxon>Cytophagia</taxon>
        <taxon>Cytophagales</taxon>
        <taxon>Hymenobacteraceae</taxon>
        <taxon>Pontibacter</taxon>
    </lineage>
</organism>
<dbReference type="EMBL" id="JBHUOX010000027">
    <property type="protein sequence ID" value="MFD3003330.1"/>
    <property type="molecule type" value="Genomic_DNA"/>
</dbReference>
<accession>A0ABW6BZT0</accession>
<feature type="transmembrane region" description="Helical" evidence="1">
    <location>
        <begin position="126"/>
        <end position="145"/>
    </location>
</feature>
<proteinExistence type="predicted"/>
<keyword evidence="3" id="KW-1185">Reference proteome</keyword>
<feature type="transmembrane region" description="Helical" evidence="1">
    <location>
        <begin position="6"/>
        <end position="25"/>
    </location>
</feature>
<dbReference type="Proteomes" id="UP001597641">
    <property type="component" value="Unassembled WGS sequence"/>
</dbReference>
<protein>
    <submittedName>
        <fullName evidence="2">DUF1772 domain-containing protein</fullName>
    </submittedName>
</protein>
<sequence length="146" mass="16050">MNLFLEFLATLSAGLFTGASIYINLVEHPARMSLGTALAATEFVPSYRRATVMQVLLAVVSFFSALAAWFMEAGINWLIGATLIIIVIPFTVIAILPTNKQLLDPALDKGSEHAQQLLNRWGKLHAVRSILSLSSLVTYLYALVWE</sequence>
<feature type="transmembrane region" description="Helical" evidence="1">
    <location>
        <begin position="77"/>
        <end position="96"/>
    </location>
</feature>